<reference evidence="2 3" key="1">
    <citation type="submission" date="2018-05" db="EMBL/GenBank/DDBJ databases">
        <title>Draft genome sequence of Scytalidium lignicola DSM 105466, a ubiquitous saprotrophic fungus.</title>
        <authorList>
            <person name="Buettner E."/>
            <person name="Gebauer A.M."/>
            <person name="Hofrichter M."/>
            <person name="Liers C."/>
            <person name="Kellner H."/>
        </authorList>
    </citation>
    <scope>NUCLEOTIDE SEQUENCE [LARGE SCALE GENOMIC DNA]</scope>
    <source>
        <strain evidence="2 3">DSM 105466</strain>
    </source>
</reference>
<comment type="caution">
    <text evidence="2">The sequence shown here is derived from an EMBL/GenBank/DDBJ whole genome shotgun (WGS) entry which is preliminary data.</text>
</comment>
<proteinExistence type="predicted"/>
<feature type="transmembrane region" description="Helical" evidence="1">
    <location>
        <begin position="148"/>
        <end position="167"/>
    </location>
</feature>
<dbReference type="OrthoDB" id="10010954at2759"/>
<feature type="non-terminal residue" evidence="2">
    <location>
        <position position="314"/>
    </location>
</feature>
<evidence type="ECO:0000256" key="1">
    <source>
        <dbReference type="SAM" id="Phobius"/>
    </source>
</evidence>
<sequence length="314" mass="35133">MGNPDIDIHGDRRLLTFPLEPISILAPFSALIISICLVVLFIIRYYILEGFLLKRLYGSTYTGLNEVNRRGFVNHHIAGATKIIILIVAAYPFIDVTFCNATFHTPYAPGSVATMGDVLVVVAQMLIGMYVFELFYRSKLSPVAVMHHIGTIIVGQSAIAISLRLAQEKDADVEFLLCTVWGAFDIVSEFLPHVAIILYRVYHNNHDFLRRIFLVSCITTASGTTFETIVTMYLFGSLWQKWQIAFKIATPLLHLAFSAAQIHGSIVFWRMYKRQSRLLAEETGADGERGEHSAKVVDRESLAAPVTYEVADSV</sequence>
<feature type="non-terminal residue" evidence="2">
    <location>
        <position position="1"/>
    </location>
</feature>
<keyword evidence="1" id="KW-1133">Transmembrane helix</keyword>
<keyword evidence="3" id="KW-1185">Reference proteome</keyword>
<organism evidence="2 3">
    <name type="scientific">Scytalidium lignicola</name>
    <name type="common">Hyphomycete</name>
    <dbReference type="NCBI Taxonomy" id="5539"/>
    <lineage>
        <taxon>Eukaryota</taxon>
        <taxon>Fungi</taxon>
        <taxon>Dikarya</taxon>
        <taxon>Ascomycota</taxon>
        <taxon>Pezizomycotina</taxon>
        <taxon>Leotiomycetes</taxon>
        <taxon>Leotiomycetes incertae sedis</taxon>
        <taxon>Scytalidium</taxon>
    </lineage>
</organism>
<evidence type="ECO:0000313" key="3">
    <source>
        <dbReference type="Proteomes" id="UP000258309"/>
    </source>
</evidence>
<dbReference type="OMA" id="EFYMCMV"/>
<dbReference type="Proteomes" id="UP000258309">
    <property type="component" value="Unassembled WGS sequence"/>
</dbReference>
<feature type="transmembrane region" description="Helical" evidence="1">
    <location>
        <begin position="213"/>
        <end position="236"/>
    </location>
</feature>
<accession>A0A3E2HC07</accession>
<name>A0A3E2HC07_SCYLI</name>
<gene>
    <name evidence="2" type="ORF">B7463_g5399</name>
</gene>
<evidence type="ECO:0008006" key="4">
    <source>
        <dbReference type="Google" id="ProtNLM"/>
    </source>
</evidence>
<feature type="transmembrane region" description="Helical" evidence="1">
    <location>
        <begin position="114"/>
        <end position="136"/>
    </location>
</feature>
<feature type="transmembrane region" description="Helical" evidence="1">
    <location>
        <begin position="248"/>
        <end position="269"/>
    </location>
</feature>
<evidence type="ECO:0000313" key="2">
    <source>
        <dbReference type="EMBL" id="RFU30948.1"/>
    </source>
</evidence>
<feature type="transmembrane region" description="Helical" evidence="1">
    <location>
        <begin position="77"/>
        <end position="94"/>
    </location>
</feature>
<dbReference type="EMBL" id="NCSJ02000088">
    <property type="protein sequence ID" value="RFU30948.1"/>
    <property type="molecule type" value="Genomic_DNA"/>
</dbReference>
<feature type="transmembrane region" description="Helical" evidence="1">
    <location>
        <begin position="24"/>
        <end position="47"/>
    </location>
</feature>
<keyword evidence="1" id="KW-0472">Membrane</keyword>
<feature type="transmembrane region" description="Helical" evidence="1">
    <location>
        <begin position="179"/>
        <end position="201"/>
    </location>
</feature>
<protein>
    <recommendedName>
        <fullName evidence="4">TLC domain-containing protein</fullName>
    </recommendedName>
</protein>
<dbReference type="AlphaFoldDB" id="A0A3E2HC07"/>
<keyword evidence="1" id="KW-0812">Transmembrane</keyword>